<dbReference type="GO" id="GO:0016020">
    <property type="term" value="C:membrane"/>
    <property type="evidence" value="ECO:0007669"/>
    <property type="project" value="UniProtKB-SubCell"/>
</dbReference>
<evidence type="ECO:0000256" key="1">
    <source>
        <dbReference type="ARBA" id="ARBA00004479"/>
    </source>
</evidence>
<feature type="domain" description="Transmembrane protein family 132 fourth" evidence="9">
    <location>
        <begin position="448"/>
        <end position="544"/>
    </location>
</feature>
<dbReference type="PANTHER" id="PTHR13388:SF29">
    <property type="entry name" value="TRANSMEMBRANE PROTEIN 132C ISOFORM X1"/>
    <property type="match status" value="1"/>
</dbReference>
<dbReference type="CTD" id="54972"/>
<dbReference type="Ensembl" id="ENSPNAT00000036247.2">
    <property type="protein sequence ID" value="ENSPNAP00000011754.1"/>
    <property type="gene ID" value="ENSPNAG00000017435.2"/>
</dbReference>
<dbReference type="InterPro" id="IPR055421">
    <property type="entry name" value="TMEM132_3rd"/>
</dbReference>
<comment type="similarity">
    <text evidence="2">Belongs to the TMEM132 family.</text>
</comment>
<organism evidence="14 15">
    <name type="scientific">Pygocentrus nattereri</name>
    <name type="common">Red-bellied piranha</name>
    <dbReference type="NCBI Taxonomy" id="42514"/>
    <lineage>
        <taxon>Eukaryota</taxon>
        <taxon>Metazoa</taxon>
        <taxon>Chordata</taxon>
        <taxon>Craniata</taxon>
        <taxon>Vertebrata</taxon>
        <taxon>Euteleostomi</taxon>
        <taxon>Actinopterygii</taxon>
        <taxon>Neopterygii</taxon>
        <taxon>Teleostei</taxon>
        <taxon>Ostariophysi</taxon>
        <taxon>Characiformes</taxon>
        <taxon>Characoidei</taxon>
        <taxon>Pygocentrus</taxon>
    </lineage>
</organism>
<feature type="region of interest" description="Disordered" evidence="6">
    <location>
        <begin position="838"/>
        <end position="860"/>
    </location>
</feature>
<evidence type="ECO:0000256" key="7">
    <source>
        <dbReference type="SAM" id="Phobius"/>
    </source>
</evidence>
<keyword evidence="3 7" id="KW-0812">Transmembrane</keyword>
<evidence type="ECO:0000256" key="3">
    <source>
        <dbReference type="ARBA" id="ARBA00022692"/>
    </source>
</evidence>
<dbReference type="InterPro" id="IPR055423">
    <property type="entry name" value="Ig_TMEM132_5th"/>
</dbReference>
<protein>
    <submittedName>
        <fullName evidence="14">Uncharacterized protein</fullName>
    </submittedName>
</protein>
<feature type="domain" description="Transmembrane protein TMEM132 sixth" evidence="13">
    <location>
        <begin position="671"/>
        <end position="776"/>
    </location>
</feature>
<dbReference type="Proteomes" id="UP001501920">
    <property type="component" value="Chromosome 5"/>
</dbReference>
<dbReference type="OMA" id="NTRHTHQ"/>
<sequence length="982" mass="106850">MGVISLFGVGCSSFTMNLIILCWTVMLSHAQAPPSLSLPARITVSPPWHSLPLSQGDLGLLFTNSSPFSFTQSLLLMPPLGAASKPGLRAAFGPYSVTQLVSKPIAPLFTPLVAYLLSKTVVREWEAEGVERLKVRVLFHMRGDANIGTCVTLHAFKQTEEQKASCITQPPLGLCVVTMTFSKDWFESDPTTHHHQGSQTFRQRHPHRIRARNHNRRQENFSAGLRAKPGTDMIQLYYSSFGTLTNLKLSPPRCVEDRLQQSQRKLYYIGPVTLEDKAKKSNKTKRGLSCSDELKEEQLWLNSDVLVCYNKGPVRAGQPVGISVNLRSNFSGESVIVRFKVKKGLLSLQAQPVMNSNLWTVKVERTSGSKHETISIICQKTGTALDTYGLETLQQVACVSLEGLRRSFGVAMTVAASWWVEDSMRNSLVSPHGAVMSFLSFTDRDIVGIAPITESNTIINTAILTSQPVSLPVIVLGVGHDGKVSDITAAVKCQSTNEDIVKVSSDCSALFVDGSESGKGSICVEVEFSLGTLQGFLCLAVWAPVVPLRISLSDSVLSPISGWSYHTDSGCSPVYQRSTIQILAQFSAQAVVPGGQPNYMLGSPDWFVDVTNLVRDWLRIDNPRVATLDKQNYLIGLEPGFTSLHVISNQWDGVLGSADVFVTSEPVAPGDLSVQLVGGLGLSVISNPSHPSVITATVTSHNTLYNHGQEASVSVWLQFADDTATLVSAFSGVPFSLRLTSLAESVVVVTSAPSQRVLAQGDGGGPLVKAELLVSNCELMSNHIDMDGGREGGGNRRLAKGSGWIRVNLDADLWPLESEDADFEMTDASDMLVESEKDVYGNSEEEGTSLNSSKDYEDSAGNGMVAKNDLEKAVLTPNHEESAVYFSPGVEKEGTEGKTASREMEVGVGAVLSLLCLSSLLFLINCLPCALREHKKRQREREINAEIECSVEHDEEEKDLQERRAVIMRVEENEDTCVKSQV</sequence>
<evidence type="ECO:0000259" key="10">
    <source>
        <dbReference type="Pfam" id="PF23039"/>
    </source>
</evidence>
<dbReference type="InterPro" id="IPR055424">
    <property type="entry name" value="Ig_TMEM132_6th"/>
</dbReference>
<dbReference type="Pfam" id="PF23487">
    <property type="entry name" value="Ig_TMEM132_6th"/>
    <property type="match status" value="1"/>
</dbReference>
<keyword evidence="5 7" id="KW-0472">Membrane</keyword>
<dbReference type="InterPro" id="IPR031437">
    <property type="entry name" value="Ig_TMEM132_4th"/>
</dbReference>
<evidence type="ECO:0000259" key="11">
    <source>
        <dbReference type="Pfam" id="PF23481"/>
    </source>
</evidence>
<name>A0A3B4CMH0_PYGNA</name>
<keyword evidence="4 7" id="KW-1133">Transmembrane helix</keyword>
<dbReference type="PANTHER" id="PTHR13388">
    <property type="entry name" value="DETONATOR, ISOFORM E"/>
    <property type="match status" value="1"/>
</dbReference>
<proteinExistence type="inferred from homology"/>
<evidence type="ECO:0000256" key="4">
    <source>
        <dbReference type="ARBA" id="ARBA00022989"/>
    </source>
</evidence>
<comment type="subcellular location">
    <subcellularLocation>
        <location evidence="1">Membrane</location>
        <topology evidence="1">Single-pass type I membrane protein</topology>
    </subcellularLocation>
</comment>
<reference evidence="14" key="2">
    <citation type="submission" date="2025-08" db="UniProtKB">
        <authorList>
            <consortium name="Ensembl"/>
        </authorList>
    </citation>
    <scope>IDENTIFICATION</scope>
</reference>
<keyword evidence="15" id="KW-1185">Reference proteome</keyword>
<dbReference type="AlphaFoldDB" id="A0A3B4CMH0"/>
<evidence type="ECO:0000256" key="6">
    <source>
        <dbReference type="SAM" id="MobiDB-lite"/>
    </source>
</evidence>
<dbReference type="Pfam" id="PF23039">
    <property type="entry name" value="TMEM132_3rd"/>
    <property type="match status" value="1"/>
</dbReference>
<evidence type="ECO:0000313" key="15">
    <source>
        <dbReference type="Proteomes" id="UP001501920"/>
    </source>
</evidence>
<dbReference type="InterPro" id="IPR055422">
    <property type="entry name" value="Ig_TMEM132_2nd"/>
</dbReference>
<reference evidence="14 15" key="1">
    <citation type="submission" date="2020-10" db="EMBL/GenBank/DDBJ databases">
        <title>Pygocentrus nattereri (red-bellied piranha) genome, fPygNat1, primary haplotype.</title>
        <authorList>
            <person name="Myers G."/>
            <person name="Meyer A."/>
            <person name="Karagic N."/>
            <person name="Pippel M."/>
            <person name="Winkler S."/>
            <person name="Tracey A."/>
            <person name="Wood J."/>
            <person name="Formenti G."/>
            <person name="Howe K."/>
            <person name="Fedrigo O."/>
            <person name="Jarvis E.D."/>
        </authorList>
    </citation>
    <scope>NUCLEOTIDE SEQUENCE [LARGE SCALE GENOMIC DNA]</scope>
</reference>
<evidence type="ECO:0000313" key="14">
    <source>
        <dbReference type="Ensembl" id="ENSPNAP00000011754.1"/>
    </source>
</evidence>
<evidence type="ECO:0000256" key="5">
    <source>
        <dbReference type="ARBA" id="ARBA00023136"/>
    </source>
</evidence>
<keyword evidence="8" id="KW-0732">Signal</keyword>
<dbReference type="GeneTree" id="ENSGT00940000158942"/>
<evidence type="ECO:0000256" key="8">
    <source>
        <dbReference type="SAM" id="SignalP"/>
    </source>
</evidence>
<dbReference type="GeneID" id="108426125"/>
<dbReference type="RefSeq" id="XP_017550885.1">
    <property type="nucleotide sequence ID" value="XM_017695396.1"/>
</dbReference>
<evidence type="ECO:0000259" key="9">
    <source>
        <dbReference type="Pfam" id="PF16070"/>
    </source>
</evidence>
<dbReference type="OrthoDB" id="10026202at2759"/>
<feature type="chain" id="PRO_5017314876" evidence="8">
    <location>
        <begin position="31"/>
        <end position="982"/>
    </location>
</feature>
<dbReference type="Pfam" id="PF16070">
    <property type="entry name" value="Ig_TMEM132_4th"/>
    <property type="match status" value="1"/>
</dbReference>
<dbReference type="InterPro" id="IPR026307">
    <property type="entry name" value="TMEM132"/>
</dbReference>
<dbReference type="Pfam" id="PF23486">
    <property type="entry name" value="Ig_TMEM132_5th"/>
    <property type="match status" value="1"/>
</dbReference>
<feature type="domain" description="Transmembrane protein TMEM132 fifth" evidence="12">
    <location>
        <begin position="549"/>
        <end position="667"/>
    </location>
</feature>
<evidence type="ECO:0000259" key="12">
    <source>
        <dbReference type="Pfam" id="PF23486"/>
    </source>
</evidence>
<feature type="domain" description="Transmembrane protein TMEM132 cohesin-like" evidence="10">
    <location>
        <begin position="297"/>
        <end position="421"/>
    </location>
</feature>
<reference evidence="14" key="3">
    <citation type="submission" date="2025-09" db="UniProtKB">
        <authorList>
            <consortium name="Ensembl"/>
        </authorList>
    </citation>
    <scope>IDENTIFICATION</scope>
</reference>
<accession>A0A3B4CMH0</accession>
<feature type="signal peptide" evidence="8">
    <location>
        <begin position="1"/>
        <end position="30"/>
    </location>
</feature>
<evidence type="ECO:0000256" key="2">
    <source>
        <dbReference type="ARBA" id="ARBA00006166"/>
    </source>
</evidence>
<evidence type="ECO:0000259" key="13">
    <source>
        <dbReference type="Pfam" id="PF23487"/>
    </source>
</evidence>
<feature type="domain" description="Transmembrane protein TMEM132 second Ig-like" evidence="11">
    <location>
        <begin position="132"/>
        <end position="196"/>
    </location>
</feature>
<feature type="transmembrane region" description="Helical" evidence="7">
    <location>
        <begin position="906"/>
        <end position="931"/>
    </location>
</feature>
<dbReference type="Pfam" id="PF23481">
    <property type="entry name" value="Ig_TMEM132_2nd"/>
    <property type="match status" value="1"/>
</dbReference>